<dbReference type="InterPro" id="IPR038823">
    <property type="entry name" value="MED2_plant"/>
</dbReference>
<keyword evidence="2" id="KW-1185">Reference proteome</keyword>
<comment type="caution">
    <text evidence="1">The sequence shown here is derived from an EMBL/GenBank/DDBJ whole genome shotgun (WGS) entry which is preliminary data.</text>
</comment>
<dbReference type="EMBL" id="JAJFAZ020000001">
    <property type="protein sequence ID" value="KAI5352763.1"/>
    <property type="molecule type" value="Genomic_DNA"/>
</dbReference>
<proteinExistence type="predicted"/>
<protein>
    <submittedName>
        <fullName evidence="1">Uncharacterized protein</fullName>
    </submittedName>
</protein>
<dbReference type="PANTHER" id="PTHR36407">
    <property type="entry name" value="MEDIATOR-ASSOCIATED PROTEIN 2"/>
    <property type="match status" value="1"/>
</dbReference>
<sequence>MDADAKDEGYKLPPDFQENTKEALVDFTVTDSTELWLIDLPKDQTRVRYPGPLVLCNGELNSFQGRRKGDYLVEITRGIVIGKLRGILCD</sequence>
<evidence type="ECO:0000313" key="2">
    <source>
        <dbReference type="Proteomes" id="UP001054821"/>
    </source>
</evidence>
<evidence type="ECO:0000313" key="1">
    <source>
        <dbReference type="EMBL" id="KAI5352763.1"/>
    </source>
</evidence>
<dbReference type="AlphaFoldDB" id="A0AAD4ZR63"/>
<name>A0AAD4ZR63_PRUDU</name>
<organism evidence="1 2">
    <name type="scientific">Prunus dulcis</name>
    <name type="common">Almond</name>
    <name type="synonym">Amygdalus dulcis</name>
    <dbReference type="NCBI Taxonomy" id="3755"/>
    <lineage>
        <taxon>Eukaryota</taxon>
        <taxon>Viridiplantae</taxon>
        <taxon>Streptophyta</taxon>
        <taxon>Embryophyta</taxon>
        <taxon>Tracheophyta</taxon>
        <taxon>Spermatophyta</taxon>
        <taxon>Magnoliopsida</taxon>
        <taxon>eudicotyledons</taxon>
        <taxon>Gunneridae</taxon>
        <taxon>Pentapetalae</taxon>
        <taxon>rosids</taxon>
        <taxon>fabids</taxon>
        <taxon>Rosales</taxon>
        <taxon>Rosaceae</taxon>
        <taxon>Amygdaloideae</taxon>
        <taxon>Amygdaleae</taxon>
        <taxon>Prunus</taxon>
    </lineage>
</organism>
<reference evidence="1 2" key="1">
    <citation type="journal article" date="2022" name="G3 (Bethesda)">
        <title>Whole-genome sequence and methylome profiling of the almond [Prunus dulcis (Mill.) D.A. Webb] cultivar 'Nonpareil'.</title>
        <authorList>
            <person name="D'Amico-Willman K.M."/>
            <person name="Ouma W.Z."/>
            <person name="Meulia T."/>
            <person name="Sideli G.M."/>
            <person name="Gradziel T.M."/>
            <person name="Fresnedo-Ramirez J."/>
        </authorList>
    </citation>
    <scope>NUCLEOTIDE SEQUENCE [LARGE SCALE GENOMIC DNA]</scope>
    <source>
        <strain evidence="1">Clone GOH B32 T37-40</strain>
    </source>
</reference>
<dbReference type="Proteomes" id="UP001054821">
    <property type="component" value="Chromosome 1"/>
</dbReference>
<dbReference type="PANTHER" id="PTHR36407:SF1">
    <property type="entry name" value="MEDIATOR-ASSOCIATED PROTEIN 2"/>
    <property type="match status" value="1"/>
</dbReference>
<gene>
    <name evidence="1" type="ORF">L3X38_005655</name>
</gene>
<accession>A0AAD4ZR63</accession>